<feature type="chain" id="PRO_5043149268" evidence="1">
    <location>
        <begin position="24"/>
        <end position="164"/>
    </location>
</feature>
<proteinExistence type="predicted"/>
<sequence length="164" mass="18009">MKKLALPLLMAIAVLLLSSCGKGETAGTDVFVFSDANREVKENIEKAAGKERLNVTVYPASPEKLLVEIAAKEGDLFIVPEDMFEPFYDPEGLLPLEADQEGRKTYSAPGKNGEKRLYAAVIKKGVKHLNGYTFTLNTDMAAFIPIYAKKTAEAMELIRLLQGQ</sequence>
<evidence type="ECO:0000313" key="3">
    <source>
        <dbReference type="Proteomes" id="UP000187367"/>
    </source>
</evidence>
<dbReference type="AlphaFoldDB" id="A0A1R1RWN5"/>
<comment type="caution">
    <text evidence="2">The sequence shown here is derived from an EMBL/GenBank/DDBJ whole genome shotgun (WGS) entry which is preliminary data.</text>
</comment>
<gene>
    <name evidence="2" type="ORF">BW143_14870</name>
</gene>
<dbReference type="EMBL" id="MTJL01000029">
    <property type="protein sequence ID" value="OMI03292.1"/>
    <property type="molecule type" value="Genomic_DNA"/>
</dbReference>
<name>A0A1R1RWN5_9BACI</name>
<accession>A0A1R1RWN5</accession>
<reference evidence="2 3" key="1">
    <citation type="submission" date="2017-01" db="EMBL/GenBank/DDBJ databases">
        <title>Bacillus phylogenomics.</title>
        <authorList>
            <person name="Dunlap C."/>
        </authorList>
    </citation>
    <scope>NUCLEOTIDE SEQUENCE [LARGE SCALE GENOMIC DNA]</scope>
    <source>
        <strain evidence="2 3">NRRL B-41282</strain>
    </source>
</reference>
<organism evidence="2 3">
    <name type="scientific">Bacillus swezeyi</name>
    <dbReference type="NCBI Taxonomy" id="1925020"/>
    <lineage>
        <taxon>Bacteria</taxon>
        <taxon>Bacillati</taxon>
        <taxon>Bacillota</taxon>
        <taxon>Bacilli</taxon>
        <taxon>Bacillales</taxon>
        <taxon>Bacillaceae</taxon>
        <taxon>Bacillus</taxon>
    </lineage>
</organism>
<evidence type="ECO:0000256" key="1">
    <source>
        <dbReference type="SAM" id="SignalP"/>
    </source>
</evidence>
<dbReference type="Proteomes" id="UP000187367">
    <property type="component" value="Unassembled WGS sequence"/>
</dbReference>
<evidence type="ECO:0000313" key="2">
    <source>
        <dbReference type="EMBL" id="OMI03292.1"/>
    </source>
</evidence>
<keyword evidence="1" id="KW-0732">Signal</keyword>
<feature type="signal peptide" evidence="1">
    <location>
        <begin position="1"/>
        <end position="23"/>
    </location>
</feature>
<accession>A0A1R1QH87</accession>
<dbReference type="PROSITE" id="PS51257">
    <property type="entry name" value="PROKAR_LIPOPROTEIN"/>
    <property type="match status" value="1"/>
</dbReference>
<keyword evidence="3" id="KW-1185">Reference proteome</keyword>
<keyword evidence="2" id="KW-0449">Lipoprotein</keyword>
<protein>
    <submittedName>
        <fullName evidence="2">Lipoprotein YteS</fullName>
    </submittedName>
</protein>